<comment type="caution">
    <text evidence="2">The sequence shown here is derived from an EMBL/GenBank/DDBJ whole genome shotgun (WGS) entry which is preliminary data.</text>
</comment>
<dbReference type="PANTHER" id="PTHR43174:SF3">
    <property type="entry name" value="UDP-N-ACETYLGLUCOSAMINE 2-EPIMERASE"/>
    <property type="match status" value="1"/>
</dbReference>
<dbReference type="GO" id="GO:0004553">
    <property type="term" value="F:hydrolase activity, hydrolyzing O-glycosyl compounds"/>
    <property type="evidence" value="ECO:0007669"/>
    <property type="project" value="InterPro"/>
</dbReference>
<reference evidence="2 3" key="1">
    <citation type="journal article" date="2016" name="Nat. Commun.">
        <title>Thousands of microbial genomes shed light on interconnected biogeochemical processes in an aquifer system.</title>
        <authorList>
            <person name="Anantharaman K."/>
            <person name="Brown C.T."/>
            <person name="Hug L.A."/>
            <person name="Sharon I."/>
            <person name="Castelle C.J."/>
            <person name="Probst A.J."/>
            <person name="Thomas B.C."/>
            <person name="Singh A."/>
            <person name="Wilkins M.J."/>
            <person name="Karaoz U."/>
            <person name="Brodie E.L."/>
            <person name="Williams K.H."/>
            <person name="Hubbard S.S."/>
            <person name="Banfield J.F."/>
        </authorList>
    </citation>
    <scope>NUCLEOTIDE SEQUENCE [LARGE SCALE GENOMIC DNA]</scope>
</reference>
<organism evidence="2 3">
    <name type="scientific">Candidatus Harrisonbacteria bacterium RIFCSPLOWO2_02_FULL_41_13b</name>
    <dbReference type="NCBI Taxonomy" id="1798409"/>
    <lineage>
        <taxon>Bacteria</taxon>
        <taxon>Candidatus Harrisoniibacteriota</taxon>
    </lineage>
</organism>
<dbReference type="Gene3D" id="3.40.50.2000">
    <property type="entry name" value="Glycogen Phosphorylase B"/>
    <property type="match status" value="2"/>
</dbReference>
<evidence type="ECO:0000313" key="3">
    <source>
        <dbReference type="Proteomes" id="UP000177690"/>
    </source>
</evidence>
<name>A0A1G1ZTM8_9BACT</name>
<dbReference type="InterPro" id="IPR029767">
    <property type="entry name" value="WecB-like"/>
</dbReference>
<protein>
    <submittedName>
        <fullName evidence="2">UDP-N-acetyl-D-glucosamine 2-epimerase, UDP-hydrolysing</fullName>
    </submittedName>
</protein>
<dbReference type="EMBL" id="MHJL01000030">
    <property type="protein sequence ID" value="OGY67110.1"/>
    <property type="molecule type" value="Genomic_DNA"/>
</dbReference>
<proteinExistence type="predicted"/>
<evidence type="ECO:0000313" key="2">
    <source>
        <dbReference type="EMBL" id="OGY67110.1"/>
    </source>
</evidence>
<evidence type="ECO:0000259" key="1">
    <source>
        <dbReference type="Pfam" id="PF02350"/>
    </source>
</evidence>
<dbReference type="PANTHER" id="PTHR43174">
    <property type="entry name" value="UDP-N-ACETYLGLUCOSAMINE 2-EPIMERASE"/>
    <property type="match status" value="1"/>
</dbReference>
<dbReference type="GO" id="GO:0006047">
    <property type="term" value="P:UDP-N-acetylglucosamine metabolic process"/>
    <property type="evidence" value="ECO:0007669"/>
    <property type="project" value="InterPro"/>
</dbReference>
<dbReference type="AlphaFoldDB" id="A0A1G1ZTM8"/>
<dbReference type="SUPFAM" id="SSF53756">
    <property type="entry name" value="UDP-Glycosyltransferase/glycogen phosphorylase"/>
    <property type="match status" value="1"/>
</dbReference>
<accession>A0A1G1ZTM8</accession>
<dbReference type="STRING" id="1798409.A3I24_02700"/>
<dbReference type="NCBIfam" id="TIGR03568">
    <property type="entry name" value="NeuC_NnaA"/>
    <property type="match status" value="1"/>
</dbReference>
<feature type="domain" description="UDP-N-acetylglucosamine 2-epimerase" evidence="1">
    <location>
        <begin position="23"/>
        <end position="369"/>
    </location>
</feature>
<dbReference type="Proteomes" id="UP000177690">
    <property type="component" value="Unassembled WGS sequence"/>
</dbReference>
<sequence>MRSICFPITSRIHYARQKRLLEKLRSHPKINLQLIVGGSVLLDKYGERFFPAIQKDGFRVDEVLFNVVDGGSNIAMAKTAGLTALEFSNSLHKLNSHVVLIRGDRFEQLAIAMVAAYLNKTIAHIEGGDVSGTIDESVRHAITKLAHLHFVTNEDSRRRVIQMGENPRSVFNVGSPEVEFASLVDPKNDGRIVNKVGTGPQIDVQKPFLMVLQHPVTTVSNNRRNTETLLQAIDALNMPVAWFWPNSDAGTNEIAKAIRIYREQGKIKNNKIRFVTDLLPEDFIGLLRKASILIGNSSSGIKEASYFGTPVVNIGTRQQGRLRGPNVMDVGFQRLAIIQSIKKQLEHGRYPPSHIYYKFDTSEIIVKILSKAKLQSQKKFFDLKN</sequence>
<dbReference type="InterPro" id="IPR003331">
    <property type="entry name" value="UDP_GlcNAc_Epimerase_2_dom"/>
</dbReference>
<dbReference type="InterPro" id="IPR020004">
    <property type="entry name" value="UDP-GlcNAc_Epase"/>
</dbReference>
<gene>
    <name evidence="2" type="ORF">A3I24_02700</name>
</gene>
<dbReference type="Pfam" id="PF02350">
    <property type="entry name" value="Epimerase_2"/>
    <property type="match status" value="1"/>
</dbReference>